<dbReference type="Gene3D" id="1.10.3210.10">
    <property type="entry name" value="Hypothetical protein af1432"/>
    <property type="match status" value="1"/>
</dbReference>
<name>A0A1M7Z0C5_9VIBR</name>
<accession>A0A1M7Z0C5</accession>
<dbReference type="SUPFAM" id="SSF109604">
    <property type="entry name" value="HD-domain/PDEase-like"/>
    <property type="match status" value="1"/>
</dbReference>
<sequence length="475" mass="54035">MKITRIISRKYEQQLCLTNPVLPFETIPEITDEINQIQSSFTFIKSHHHIVDSIKINSDRLQPGLYIRLPVKWNDHPFLLNSFKLKNQEQIEIIKHLGISFVYLYPDKSDKQPLPPPTLQEDSPDTKSEAKPEKNQLSDEAQKLWDEKQQRIEKLNAYRRRVSRCEKEFNRSLAHLRAIMNKIRNRPEDAAGEATKLVDHITSTLLNEEDVTLHLINDKSKETEDIYFHSLNVAVLSIIVGKAKGYDVAKIKLLAMASLFHDIGKIKVPRTILKKQTPLTEPEQNYLKQHTRYGVEIAETIEGFPEEAVIIIAQHHEMLDGSGYPEGLKGDEIDELAQIVALTNAFDSRCHSNITGDQKIPYAALSYLYKQKHLYNNENLNLLIKYMGVYPPGSLVELSNGMIGLVISVNSNQLLHPSVLVYDASVPRNQAPIIDLSDREELSVVSVVTPGKIPEKVLEYLSPRAKVSYYIDSGS</sequence>
<keyword evidence="3" id="KW-0378">Hydrolase</keyword>
<dbReference type="AlphaFoldDB" id="A0A1M7Z0C5"/>
<dbReference type="EMBL" id="FRFG01000059">
    <property type="protein sequence ID" value="SHO58273.1"/>
    <property type="molecule type" value="Genomic_DNA"/>
</dbReference>
<feature type="domain" description="HD-GYP" evidence="2">
    <location>
        <begin position="204"/>
        <end position="400"/>
    </location>
</feature>
<dbReference type="PROSITE" id="PS51832">
    <property type="entry name" value="HD_GYP"/>
    <property type="match status" value="1"/>
</dbReference>
<dbReference type="CDD" id="cd00077">
    <property type="entry name" value="HDc"/>
    <property type="match status" value="1"/>
</dbReference>
<dbReference type="InterPro" id="IPR006675">
    <property type="entry name" value="HDIG_dom"/>
</dbReference>
<dbReference type="InterPro" id="IPR021812">
    <property type="entry name" value="DUF3391"/>
</dbReference>
<dbReference type="InterPro" id="IPR003607">
    <property type="entry name" value="HD/PDEase_dom"/>
</dbReference>
<dbReference type="GO" id="GO:0071111">
    <property type="term" value="F:cyclic-guanylate-specific phosphodiesterase activity"/>
    <property type="evidence" value="ECO:0007669"/>
    <property type="project" value="UniProtKB-EC"/>
</dbReference>
<dbReference type="PANTHER" id="PTHR43155:SF2">
    <property type="entry name" value="CYCLIC DI-GMP PHOSPHODIESTERASE PA4108"/>
    <property type="match status" value="1"/>
</dbReference>
<gene>
    <name evidence="3" type="primary">rpfG_5</name>
    <name evidence="3" type="ORF">VQ7734_04044</name>
</gene>
<dbReference type="STRING" id="1117707.VQ7734_04044"/>
<organism evidence="3 4">
    <name type="scientific">Vibrio quintilis</name>
    <dbReference type="NCBI Taxonomy" id="1117707"/>
    <lineage>
        <taxon>Bacteria</taxon>
        <taxon>Pseudomonadati</taxon>
        <taxon>Pseudomonadota</taxon>
        <taxon>Gammaproteobacteria</taxon>
        <taxon>Vibrionales</taxon>
        <taxon>Vibrionaceae</taxon>
        <taxon>Vibrio</taxon>
    </lineage>
</organism>
<protein>
    <submittedName>
        <fullName evidence="3">Cyclic di-GMP phosphodiesterase response regulator RpfG</fullName>
        <ecNumber evidence="3">3.1.4.52</ecNumber>
    </submittedName>
</protein>
<dbReference type="NCBIfam" id="TIGR00277">
    <property type="entry name" value="HDIG"/>
    <property type="match status" value="1"/>
</dbReference>
<evidence type="ECO:0000313" key="3">
    <source>
        <dbReference type="EMBL" id="SHO58273.1"/>
    </source>
</evidence>
<keyword evidence="4" id="KW-1185">Reference proteome</keyword>
<proteinExistence type="predicted"/>
<dbReference type="EC" id="3.1.4.52" evidence="3"/>
<reference evidence="4" key="1">
    <citation type="submission" date="2016-12" db="EMBL/GenBank/DDBJ databases">
        <authorList>
            <person name="Rodrigo-Torres L."/>
            <person name="Arahal R.D."/>
            <person name="Lucena T."/>
        </authorList>
    </citation>
    <scope>NUCLEOTIDE SEQUENCE [LARGE SCALE GENOMIC DNA]</scope>
</reference>
<dbReference type="SMART" id="SM00471">
    <property type="entry name" value="HDc"/>
    <property type="match status" value="1"/>
</dbReference>
<evidence type="ECO:0000256" key="1">
    <source>
        <dbReference type="SAM" id="MobiDB-lite"/>
    </source>
</evidence>
<feature type="compositionally biased region" description="Basic and acidic residues" evidence="1">
    <location>
        <begin position="124"/>
        <end position="143"/>
    </location>
</feature>
<dbReference type="PANTHER" id="PTHR43155">
    <property type="entry name" value="CYCLIC DI-GMP PHOSPHODIESTERASE PA4108-RELATED"/>
    <property type="match status" value="1"/>
</dbReference>
<dbReference type="Pfam" id="PF13487">
    <property type="entry name" value="HD_5"/>
    <property type="match status" value="1"/>
</dbReference>
<dbReference type="Pfam" id="PF11871">
    <property type="entry name" value="DUF3391"/>
    <property type="match status" value="1"/>
</dbReference>
<evidence type="ECO:0000313" key="4">
    <source>
        <dbReference type="Proteomes" id="UP000184600"/>
    </source>
</evidence>
<feature type="region of interest" description="Disordered" evidence="1">
    <location>
        <begin position="111"/>
        <end position="143"/>
    </location>
</feature>
<evidence type="ECO:0000259" key="2">
    <source>
        <dbReference type="PROSITE" id="PS51832"/>
    </source>
</evidence>
<dbReference type="InterPro" id="IPR037522">
    <property type="entry name" value="HD_GYP_dom"/>
</dbReference>
<dbReference type="Proteomes" id="UP000184600">
    <property type="component" value="Unassembled WGS sequence"/>
</dbReference>